<evidence type="ECO:0000256" key="2">
    <source>
        <dbReference type="SAM" id="Phobius"/>
    </source>
</evidence>
<keyword evidence="2" id="KW-1133">Transmembrane helix</keyword>
<reference evidence="5" key="1">
    <citation type="submission" date="2016-04" db="UniProtKB">
        <authorList>
            <consortium name="WormBaseParasite"/>
        </authorList>
    </citation>
    <scope>IDENTIFICATION</scope>
</reference>
<feature type="compositionally biased region" description="Polar residues" evidence="1">
    <location>
        <begin position="81"/>
        <end position="91"/>
    </location>
</feature>
<feature type="transmembrane region" description="Helical" evidence="2">
    <location>
        <begin position="188"/>
        <end position="212"/>
    </location>
</feature>
<name>A0A0N5CNU0_THECL</name>
<evidence type="ECO:0000313" key="5">
    <source>
        <dbReference type="WBParaSite" id="TCLT_0000186201-mRNA-1"/>
    </source>
</evidence>
<protein>
    <submittedName>
        <fullName evidence="5">Transmembrane protein 163</fullName>
    </submittedName>
</protein>
<feature type="transmembrane region" description="Helical" evidence="2">
    <location>
        <begin position="271"/>
        <end position="293"/>
    </location>
</feature>
<dbReference type="WBParaSite" id="TCLT_0000186201-mRNA-1">
    <property type="protein sequence ID" value="TCLT_0000186201-mRNA-1"/>
    <property type="gene ID" value="TCLT_0000186201"/>
</dbReference>
<gene>
    <name evidence="3" type="ORF">TCLT_LOCUS1863</name>
</gene>
<reference evidence="3 4" key="2">
    <citation type="submission" date="2018-11" db="EMBL/GenBank/DDBJ databases">
        <authorList>
            <consortium name="Pathogen Informatics"/>
        </authorList>
    </citation>
    <scope>NUCLEOTIDE SEQUENCE [LARGE SCALE GENOMIC DNA]</scope>
</reference>
<evidence type="ECO:0000256" key="1">
    <source>
        <dbReference type="SAM" id="MobiDB-lite"/>
    </source>
</evidence>
<feature type="region of interest" description="Disordered" evidence="1">
    <location>
        <begin position="16"/>
        <end position="91"/>
    </location>
</feature>
<proteinExistence type="predicted"/>
<dbReference type="EMBL" id="UYYF01000291">
    <property type="protein sequence ID" value="VDM97520.1"/>
    <property type="molecule type" value="Genomic_DNA"/>
</dbReference>
<dbReference type="OMA" id="YRSALFI"/>
<organism evidence="5">
    <name type="scientific">Thelazia callipaeda</name>
    <name type="common">Oriental eyeworm</name>
    <name type="synonym">Parasitic nematode</name>
    <dbReference type="NCBI Taxonomy" id="103827"/>
    <lineage>
        <taxon>Eukaryota</taxon>
        <taxon>Metazoa</taxon>
        <taxon>Ecdysozoa</taxon>
        <taxon>Nematoda</taxon>
        <taxon>Chromadorea</taxon>
        <taxon>Rhabditida</taxon>
        <taxon>Spirurina</taxon>
        <taxon>Spiruromorpha</taxon>
        <taxon>Thelazioidea</taxon>
        <taxon>Thelaziidae</taxon>
        <taxon>Thelazia</taxon>
    </lineage>
</organism>
<evidence type="ECO:0000313" key="3">
    <source>
        <dbReference type="EMBL" id="VDM97520.1"/>
    </source>
</evidence>
<dbReference type="OrthoDB" id="5867602at2759"/>
<evidence type="ECO:0000313" key="4">
    <source>
        <dbReference type="Proteomes" id="UP000276776"/>
    </source>
</evidence>
<keyword evidence="4" id="KW-1185">Reference proteome</keyword>
<feature type="transmembrane region" description="Helical" evidence="2">
    <location>
        <begin position="153"/>
        <end position="176"/>
    </location>
</feature>
<keyword evidence="2" id="KW-0472">Membrane</keyword>
<keyword evidence="2" id="KW-0812">Transmembrane</keyword>
<accession>A0A0N5CNU0</accession>
<sequence>MYPYLSKNENAREMININKLESLPPTNERKNRRSRRDENRKRGAASKADQKNQSSQSLAEDDDVERNSVTSKSDRKRHLSESNLTVSAQKSNEQFKKAETEAILANISVDKKQFFLTIIGCICAVFGMYSGYIRGDTASVYGYESRHKNAFTLMSTLILYGLVQIVLSLIFFFTYAATTSVGECRWGWRIVGILAGCITYFMATFVVAAIGFTGKHLQFKHKQLNFGREYKIIQHFSISISTSTSGFYQTIKLYTTVDYEDQQSVYYVDKMLYRSALFIFTFHLCFVFLKCLWWCR</sequence>
<dbReference type="AlphaFoldDB" id="A0A0N5CNU0"/>
<dbReference type="Proteomes" id="UP000276776">
    <property type="component" value="Unassembled WGS sequence"/>
</dbReference>
<feature type="transmembrane region" description="Helical" evidence="2">
    <location>
        <begin position="114"/>
        <end position="132"/>
    </location>
</feature>